<dbReference type="GO" id="GO:0003723">
    <property type="term" value="F:RNA binding"/>
    <property type="evidence" value="ECO:0007669"/>
    <property type="project" value="InterPro"/>
</dbReference>
<evidence type="ECO:0000313" key="8">
    <source>
        <dbReference type="EMBL" id="RZB12521.1"/>
    </source>
</evidence>
<evidence type="ECO:0000313" key="9">
    <source>
        <dbReference type="Proteomes" id="UP000293377"/>
    </source>
</evidence>
<comment type="function">
    <text evidence="5">Responsible for synthesis of pseudouridine from uracil-55 in the psi GC loop of transfer RNAs.</text>
</comment>
<dbReference type="InterPro" id="IPR014780">
    <property type="entry name" value="tRNA_psdUridine_synth_TruB"/>
</dbReference>
<dbReference type="Pfam" id="PF16198">
    <property type="entry name" value="TruB_C_2"/>
    <property type="match status" value="1"/>
</dbReference>
<dbReference type="InterPro" id="IPR002501">
    <property type="entry name" value="PsdUridine_synth_N"/>
</dbReference>
<dbReference type="InterPro" id="IPR032819">
    <property type="entry name" value="TruB_C"/>
</dbReference>
<feature type="active site" description="Nucleophile" evidence="5">
    <location>
        <position position="38"/>
    </location>
</feature>
<evidence type="ECO:0000256" key="2">
    <source>
        <dbReference type="ARBA" id="ARBA00005642"/>
    </source>
</evidence>
<keyword evidence="4 5" id="KW-0413">Isomerase</keyword>
<dbReference type="Gene3D" id="3.30.2350.10">
    <property type="entry name" value="Pseudouridine synthase"/>
    <property type="match status" value="1"/>
</dbReference>
<dbReference type="PANTHER" id="PTHR13767:SF2">
    <property type="entry name" value="PSEUDOURIDYLATE SYNTHASE TRUB1"/>
    <property type="match status" value="1"/>
</dbReference>
<dbReference type="RefSeq" id="WP_129992666.1">
    <property type="nucleotide sequence ID" value="NZ_QOHL01000017.1"/>
</dbReference>
<dbReference type="InterPro" id="IPR020103">
    <property type="entry name" value="PsdUridine_synth_cat_dom_sf"/>
</dbReference>
<dbReference type="AlphaFoldDB" id="A0A4Q6I3V1"/>
<keyword evidence="9" id="KW-1185">Reference proteome</keyword>
<dbReference type="SUPFAM" id="SSF55120">
    <property type="entry name" value="Pseudouridine synthase"/>
    <property type="match status" value="1"/>
</dbReference>
<dbReference type="HAMAP" id="MF_01080">
    <property type="entry name" value="TruB_bact"/>
    <property type="match status" value="1"/>
</dbReference>
<dbReference type="GO" id="GO:0031119">
    <property type="term" value="P:tRNA pseudouridine synthesis"/>
    <property type="evidence" value="ECO:0007669"/>
    <property type="project" value="UniProtKB-UniRule"/>
</dbReference>
<feature type="domain" description="tRNA pseudouridylate synthase B C-terminal" evidence="7">
    <location>
        <begin position="173"/>
        <end position="223"/>
    </location>
</feature>
<dbReference type="PANTHER" id="PTHR13767">
    <property type="entry name" value="TRNA-PSEUDOURIDINE SYNTHASE"/>
    <property type="match status" value="1"/>
</dbReference>
<name>A0A4Q6I3V1_9RICK</name>
<dbReference type="GO" id="GO:0160148">
    <property type="term" value="F:tRNA pseudouridine(55) synthase activity"/>
    <property type="evidence" value="ECO:0007669"/>
    <property type="project" value="UniProtKB-EC"/>
</dbReference>
<keyword evidence="3 5" id="KW-0819">tRNA processing</keyword>
<proteinExistence type="inferred from homology"/>
<evidence type="ECO:0000256" key="5">
    <source>
        <dbReference type="HAMAP-Rule" id="MF_01080"/>
    </source>
</evidence>
<gene>
    <name evidence="5 8" type="primary">truB</name>
    <name evidence="8" type="ORF">DRF75_03725</name>
</gene>
<dbReference type="STRING" id="1242993.ehr_00802"/>
<dbReference type="GO" id="GO:1990481">
    <property type="term" value="P:mRNA pseudouridine synthesis"/>
    <property type="evidence" value="ECO:0007669"/>
    <property type="project" value="TreeGrafter"/>
</dbReference>
<dbReference type="Pfam" id="PF01509">
    <property type="entry name" value="TruB_N"/>
    <property type="match status" value="1"/>
</dbReference>
<accession>A0A4Q6I3V1</accession>
<comment type="catalytic activity">
    <reaction evidence="1 5">
        <text>uridine(55) in tRNA = pseudouridine(55) in tRNA</text>
        <dbReference type="Rhea" id="RHEA:42532"/>
        <dbReference type="Rhea" id="RHEA-COMP:10101"/>
        <dbReference type="Rhea" id="RHEA-COMP:10102"/>
        <dbReference type="ChEBI" id="CHEBI:65314"/>
        <dbReference type="ChEBI" id="CHEBI:65315"/>
        <dbReference type="EC" id="5.4.99.25"/>
    </reaction>
</comment>
<evidence type="ECO:0000256" key="1">
    <source>
        <dbReference type="ARBA" id="ARBA00000385"/>
    </source>
</evidence>
<organism evidence="8 9">
    <name type="scientific">Ehrlichia minasensis</name>
    <dbReference type="NCBI Taxonomy" id="1242993"/>
    <lineage>
        <taxon>Bacteria</taxon>
        <taxon>Pseudomonadati</taxon>
        <taxon>Pseudomonadota</taxon>
        <taxon>Alphaproteobacteria</taxon>
        <taxon>Rickettsiales</taxon>
        <taxon>Anaplasmataceae</taxon>
        <taxon>Ehrlichia</taxon>
    </lineage>
</organism>
<dbReference type="Proteomes" id="UP000293377">
    <property type="component" value="Unassembled WGS sequence"/>
</dbReference>
<evidence type="ECO:0000259" key="6">
    <source>
        <dbReference type="Pfam" id="PF01509"/>
    </source>
</evidence>
<reference evidence="8 9" key="1">
    <citation type="submission" date="2018-06" db="EMBL/GenBank/DDBJ databases">
        <title>Complete Genome Sequence of Ehrlichia minasensis Isolated From Cattle.</title>
        <authorList>
            <person name="Aguiar D.M."/>
            <person name="Araujo J.P.A.Jr."/>
            <person name="Nakazato L."/>
            <person name="Bard E."/>
            <person name="Cabezas-Cruz A."/>
        </authorList>
    </citation>
    <scope>NUCLEOTIDE SEQUENCE [LARGE SCALE GENOMIC DNA]</scope>
    <source>
        <strain evidence="8 9">B11</strain>
    </source>
</reference>
<dbReference type="CDD" id="cd02573">
    <property type="entry name" value="PseudoU_synth_EcTruB"/>
    <property type="match status" value="1"/>
</dbReference>
<evidence type="ECO:0000256" key="4">
    <source>
        <dbReference type="ARBA" id="ARBA00023235"/>
    </source>
</evidence>
<comment type="similarity">
    <text evidence="2 5">Belongs to the pseudouridine synthase TruB family. Type 1 subfamily.</text>
</comment>
<protein>
    <recommendedName>
        <fullName evidence="5">tRNA pseudouridine synthase B</fullName>
        <ecNumber evidence="5">5.4.99.25</ecNumber>
    </recommendedName>
    <alternativeName>
        <fullName evidence="5">tRNA pseudouridine(55) synthase</fullName>
        <shortName evidence="5">Psi55 synthase</shortName>
    </alternativeName>
    <alternativeName>
        <fullName evidence="5">tRNA pseudouridylate synthase</fullName>
    </alternativeName>
    <alternativeName>
        <fullName evidence="5">tRNA-uridine isomerase</fullName>
    </alternativeName>
</protein>
<comment type="caution">
    <text evidence="8">The sequence shown here is derived from an EMBL/GenBank/DDBJ whole genome shotgun (WGS) entry which is preliminary data.</text>
</comment>
<sequence>MYGWVNLDKPCGMSSAYAVNLVKKFLNVKKAGHAGTLDPLASGVLPIAIGEATKVMPYAIDVIKSYLFTVQWGEQRTTDDAEGEIINKSDVIPCVEDIKKIIPDFIGLLKQVPPSFSAVHVNGVRAFELARNGQYVNLSSRFVDVLELKLLSFDVENNRSDFYLSCRKGVYVRSIARDLGIKLGCLGYVAKLQRVRVGCFRKKNAITLEMLKALYSNCKSSYLLPLWYVLQDIKHLNNFFSEVEIKKLKNGQNIELNNLCVIRNCGICYVSTDNVPVAICSIVNGVVMPVRIFNVRDLVF</sequence>
<evidence type="ECO:0000259" key="7">
    <source>
        <dbReference type="Pfam" id="PF16198"/>
    </source>
</evidence>
<feature type="domain" description="Pseudouridine synthase II N-terminal" evidence="6">
    <location>
        <begin position="23"/>
        <end position="172"/>
    </location>
</feature>
<dbReference type="EC" id="5.4.99.25" evidence="5"/>
<evidence type="ECO:0000256" key="3">
    <source>
        <dbReference type="ARBA" id="ARBA00022694"/>
    </source>
</evidence>
<dbReference type="NCBIfam" id="TIGR00431">
    <property type="entry name" value="TruB"/>
    <property type="match status" value="1"/>
</dbReference>
<dbReference type="EMBL" id="QOHL01000017">
    <property type="protein sequence ID" value="RZB12521.1"/>
    <property type="molecule type" value="Genomic_DNA"/>
</dbReference>